<reference evidence="7" key="1">
    <citation type="submission" date="2020-03" db="EMBL/GenBank/DDBJ databases">
        <title>Complete genome sequence of sulfur-oxidizing bacterium skT11.</title>
        <authorList>
            <person name="Kanda M."/>
            <person name="Kojima H."/>
            <person name="Fukui M."/>
        </authorList>
    </citation>
    <scope>NUCLEOTIDE SEQUENCE [LARGE SCALE GENOMIC DNA]</scope>
    <source>
        <strain evidence="7">skT11</strain>
    </source>
</reference>
<evidence type="ECO:0000313" key="7">
    <source>
        <dbReference type="Proteomes" id="UP000502260"/>
    </source>
</evidence>
<evidence type="ECO:0000256" key="2">
    <source>
        <dbReference type="ARBA" id="ARBA00023004"/>
    </source>
</evidence>
<dbReference type="PROSITE" id="PS51085">
    <property type="entry name" value="2FE2S_FER_2"/>
    <property type="match status" value="1"/>
</dbReference>
<gene>
    <name evidence="6" type="ORF">SKTS_06140</name>
</gene>
<evidence type="ECO:0008006" key="8">
    <source>
        <dbReference type="Google" id="ProtNLM"/>
    </source>
</evidence>
<evidence type="ECO:0000259" key="4">
    <source>
        <dbReference type="PROSITE" id="PS51085"/>
    </source>
</evidence>
<dbReference type="Gene3D" id="3.30.70.20">
    <property type="match status" value="1"/>
</dbReference>
<feature type="domain" description="4Fe-4S ferredoxin-type" evidence="5">
    <location>
        <begin position="107"/>
        <end position="138"/>
    </location>
</feature>
<dbReference type="GO" id="GO:0046872">
    <property type="term" value="F:metal ion binding"/>
    <property type="evidence" value="ECO:0007669"/>
    <property type="project" value="UniProtKB-KW"/>
</dbReference>
<keyword evidence="2" id="KW-0408">Iron</keyword>
<name>A0A6F8V7R0_9PROT</name>
<dbReference type="InterPro" id="IPR017900">
    <property type="entry name" value="4Fe4S_Fe_S_CS"/>
</dbReference>
<dbReference type="PROSITE" id="PS00198">
    <property type="entry name" value="4FE4S_FER_1"/>
    <property type="match status" value="2"/>
</dbReference>
<dbReference type="InterPro" id="IPR006058">
    <property type="entry name" value="2Fe2S_fd_BS"/>
</dbReference>
<proteinExistence type="predicted"/>
<dbReference type="SUPFAM" id="SSF54292">
    <property type="entry name" value="2Fe-2S ferredoxin-like"/>
    <property type="match status" value="1"/>
</dbReference>
<dbReference type="KEGG" id="slac:SKTS_06140"/>
<dbReference type="EMBL" id="AP022853">
    <property type="protein sequence ID" value="BCB25728.1"/>
    <property type="molecule type" value="Genomic_DNA"/>
</dbReference>
<dbReference type="SUPFAM" id="SSF46548">
    <property type="entry name" value="alpha-helical ferredoxin"/>
    <property type="match status" value="1"/>
</dbReference>
<dbReference type="GO" id="GO:0051537">
    <property type="term" value="F:2 iron, 2 sulfur cluster binding"/>
    <property type="evidence" value="ECO:0007669"/>
    <property type="project" value="InterPro"/>
</dbReference>
<accession>A0A6F8V7R0</accession>
<organism evidence="6 7">
    <name type="scientific">Sulfurimicrobium lacus</name>
    <dbReference type="NCBI Taxonomy" id="2715678"/>
    <lineage>
        <taxon>Bacteria</taxon>
        <taxon>Pseudomonadati</taxon>
        <taxon>Pseudomonadota</taxon>
        <taxon>Betaproteobacteria</taxon>
        <taxon>Nitrosomonadales</taxon>
        <taxon>Sulfuricellaceae</taxon>
        <taxon>Sulfurimicrobium</taxon>
    </lineage>
</organism>
<dbReference type="Pfam" id="PF12838">
    <property type="entry name" value="Fer4_7"/>
    <property type="match status" value="1"/>
</dbReference>
<keyword evidence="7" id="KW-1185">Reference proteome</keyword>
<dbReference type="CDD" id="cd00207">
    <property type="entry name" value="fer2"/>
    <property type="match status" value="1"/>
</dbReference>
<dbReference type="PROSITE" id="PS00197">
    <property type="entry name" value="2FE2S_FER_1"/>
    <property type="match status" value="1"/>
</dbReference>
<keyword evidence="1" id="KW-0479">Metal-binding</keyword>
<dbReference type="Pfam" id="PF13510">
    <property type="entry name" value="Fer2_4"/>
    <property type="match status" value="1"/>
</dbReference>
<dbReference type="InterPro" id="IPR001041">
    <property type="entry name" value="2Fe-2S_ferredoxin-type"/>
</dbReference>
<dbReference type="AlphaFoldDB" id="A0A6F8V7R0"/>
<dbReference type="PROSITE" id="PS51379">
    <property type="entry name" value="4FE4S_FER_2"/>
    <property type="match status" value="2"/>
</dbReference>
<evidence type="ECO:0000259" key="5">
    <source>
        <dbReference type="PROSITE" id="PS51379"/>
    </source>
</evidence>
<dbReference type="RefSeq" id="WP_173060211.1">
    <property type="nucleotide sequence ID" value="NZ_AP022853.1"/>
</dbReference>
<feature type="domain" description="4Fe-4S ferredoxin-type" evidence="5">
    <location>
        <begin position="146"/>
        <end position="176"/>
    </location>
</feature>
<evidence type="ECO:0000256" key="3">
    <source>
        <dbReference type="ARBA" id="ARBA00023014"/>
    </source>
</evidence>
<sequence>MSAAENLAEERHITVYIMGKAYEVPAEATIMGAIEYAGHQIIRGAGCREGYCGACATIYRLPGDYKIRTGLACMTLVEDGMTLAQIPSVPAEKAIYDIEKLKPDVSAMMQVYPTIFRCVACNTCTKACPQGLQVMDYIQAAKRGDIAAVMDLSFDCVECGLCMLRCPAEITQPLVGILGKRLYGRYLRKESPDLVAKVKAVEDGAFEAEYAEMMALSREALSQRYYALDSE</sequence>
<keyword evidence="3" id="KW-0411">Iron-sulfur</keyword>
<dbReference type="InterPro" id="IPR036010">
    <property type="entry name" value="2Fe-2S_ferredoxin-like_sf"/>
</dbReference>
<feature type="domain" description="2Fe-2S ferredoxin-type" evidence="4">
    <location>
        <begin position="11"/>
        <end position="89"/>
    </location>
</feature>
<protein>
    <recommendedName>
        <fullName evidence="8">4Fe-4S ferredoxin</fullName>
    </recommendedName>
</protein>
<evidence type="ECO:0000313" key="6">
    <source>
        <dbReference type="EMBL" id="BCB25728.1"/>
    </source>
</evidence>
<dbReference type="Proteomes" id="UP000502260">
    <property type="component" value="Chromosome"/>
</dbReference>
<dbReference type="InterPro" id="IPR017896">
    <property type="entry name" value="4Fe4S_Fe-S-bd"/>
</dbReference>
<evidence type="ECO:0000256" key="1">
    <source>
        <dbReference type="ARBA" id="ARBA00022723"/>
    </source>
</evidence>